<reference evidence="2" key="2">
    <citation type="journal article" date="2006" name="PLoS Pathog.">
        <title>New perspectives on host-parasite interplay by comparative transcriptomic and proteomic analyses of Schistosoma japonicum.</title>
        <authorList>
            <person name="Liu F."/>
            <person name="Lu J."/>
            <person name="Hu W."/>
            <person name="Wang S.Y."/>
            <person name="Cui S.J."/>
            <person name="Chi M."/>
            <person name="Yan Q."/>
            <person name="Wang X.R."/>
            <person name="Song H.D."/>
            <person name="Xu X.N."/>
            <person name="Wang J.J."/>
            <person name="Zhang X.L."/>
            <person name="Zhang X."/>
            <person name="Wang Z.Q."/>
            <person name="Xue C.L."/>
            <person name="Brindley P.J."/>
            <person name="McManus D.P."/>
            <person name="Yang P.Y."/>
            <person name="Feng Z."/>
            <person name="Chen Z."/>
            <person name="Han Z.G."/>
        </authorList>
    </citation>
    <scope>NUCLEOTIDE SEQUENCE</scope>
</reference>
<reference evidence="2" key="1">
    <citation type="submission" date="2004-11" db="EMBL/GenBank/DDBJ databases">
        <title>The full-length cDNA sequences of Schistosoma japonicum genes.</title>
        <authorList>
            <person name="Han Z."/>
        </authorList>
    </citation>
    <scope>NUCLEOTIDE SEQUENCE</scope>
</reference>
<dbReference type="AlphaFoldDB" id="Q5DH02"/>
<name>Q5DH02_SCHJA</name>
<accession>Q5DH02</accession>
<dbReference type="InterPro" id="IPR032675">
    <property type="entry name" value="LRR_dom_sf"/>
</dbReference>
<keyword evidence="1" id="KW-1133">Transmembrane helix</keyword>
<dbReference type="Gene3D" id="3.80.10.10">
    <property type="entry name" value="Ribonuclease Inhibitor"/>
    <property type="match status" value="1"/>
</dbReference>
<organism evidence="2">
    <name type="scientific">Schistosoma japonicum</name>
    <name type="common">Blood fluke</name>
    <dbReference type="NCBI Taxonomy" id="6182"/>
    <lineage>
        <taxon>Eukaryota</taxon>
        <taxon>Metazoa</taxon>
        <taxon>Spiralia</taxon>
        <taxon>Lophotrochozoa</taxon>
        <taxon>Platyhelminthes</taxon>
        <taxon>Trematoda</taxon>
        <taxon>Digenea</taxon>
        <taxon>Strigeidida</taxon>
        <taxon>Schistosomatoidea</taxon>
        <taxon>Schistosomatidae</taxon>
        <taxon>Schistosoma</taxon>
    </lineage>
</organism>
<evidence type="ECO:0000256" key="1">
    <source>
        <dbReference type="SAM" id="Phobius"/>
    </source>
</evidence>
<proteinExistence type="evidence at transcript level"/>
<feature type="transmembrane region" description="Helical" evidence="1">
    <location>
        <begin position="30"/>
        <end position="52"/>
    </location>
</feature>
<evidence type="ECO:0000313" key="2">
    <source>
        <dbReference type="EMBL" id="AAW24904.1"/>
    </source>
</evidence>
<protein>
    <submittedName>
        <fullName evidence="2">SJCHGC04898 protein</fullName>
    </submittedName>
</protein>
<keyword evidence="1" id="KW-0472">Membrane</keyword>
<keyword evidence="1" id="KW-0812">Transmembrane</keyword>
<dbReference type="EMBL" id="AY813172">
    <property type="protein sequence ID" value="AAW24904.1"/>
    <property type="molecule type" value="mRNA"/>
</dbReference>
<sequence>MLCPRMTTSKNLSSNSFFCKMCPTTRNQHLFPVTTFLLLLFFLLVLFFFNIFRQLSKLKVIMAGENDITDIPVEVGNIPTLHDLHLNNNPNLNSLPAELSLCSKLIILNLESCPLRALPEPIVQGGSAMIIYFLQQVLQLRRQQNIL</sequence>
<dbReference type="SUPFAM" id="SSF52058">
    <property type="entry name" value="L domain-like"/>
    <property type="match status" value="1"/>
</dbReference>